<dbReference type="AlphaFoldDB" id="A0AAV1Z142"/>
<evidence type="ECO:0000313" key="2">
    <source>
        <dbReference type="Proteomes" id="UP001497382"/>
    </source>
</evidence>
<sequence length="70" mass="7876">MSQKIIRGDETNFLWNKSVIACTHSPQLAHLPLLDRRHSATMLSASQMQVPISEASDAAFGRWESTYTSR</sequence>
<name>A0AAV1Z142_9ARAC</name>
<comment type="caution">
    <text evidence="1">The sequence shown here is derived from an EMBL/GenBank/DDBJ whole genome shotgun (WGS) entry which is preliminary data.</text>
</comment>
<dbReference type="Proteomes" id="UP001497382">
    <property type="component" value="Unassembled WGS sequence"/>
</dbReference>
<organism evidence="1 2">
    <name type="scientific">Larinioides sclopetarius</name>
    <dbReference type="NCBI Taxonomy" id="280406"/>
    <lineage>
        <taxon>Eukaryota</taxon>
        <taxon>Metazoa</taxon>
        <taxon>Ecdysozoa</taxon>
        <taxon>Arthropoda</taxon>
        <taxon>Chelicerata</taxon>
        <taxon>Arachnida</taxon>
        <taxon>Araneae</taxon>
        <taxon>Araneomorphae</taxon>
        <taxon>Entelegynae</taxon>
        <taxon>Araneoidea</taxon>
        <taxon>Araneidae</taxon>
        <taxon>Larinioides</taxon>
    </lineage>
</organism>
<accession>A0AAV1Z142</accession>
<evidence type="ECO:0000313" key="1">
    <source>
        <dbReference type="EMBL" id="CAL1265000.1"/>
    </source>
</evidence>
<gene>
    <name evidence="1" type="ORF">LARSCL_LOCUS2279</name>
</gene>
<proteinExistence type="predicted"/>
<protein>
    <submittedName>
        <fullName evidence="1">Uncharacterized protein</fullName>
    </submittedName>
</protein>
<reference evidence="1 2" key="1">
    <citation type="submission" date="2024-04" db="EMBL/GenBank/DDBJ databases">
        <authorList>
            <person name="Rising A."/>
            <person name="Reimegard J."/>
            <person name="Sonavane S."/>
            <person name="Akerstrom W."/>
            <person name="Nylinder S."/>
            <person name="Hedman E."/>
            <person name="Kallberg Y."/>
        </authorList>
    </citation>
    <scope>NUCLEOTIDE SEQUENCE [LARGE SCALE GENOMIC DNA]</scope>
</reference>
<keyword evidence="2" id="KW-1185">Reference proteome</keyword>
<dbReference type="EMBL" id="CAXIEN010000015">
    <property type="protein sequence ID" value="CAL1265000.1"/>
    <property type="molecule type" value="Genomic_DNA"/>
</dbReference>